<feature type="compositionally biased region" description="Polar residues" evidence="2">
    <location>
        <begin position="309"/>
        <end position="319"/>
    </location>
</feature>
<feature type="region of interest" description="Disordered" evidence="2">
    <location>
        <begin position="294"/>
        <end position="319"/>
    </location>
</feature>
<sequence length="569" mass="62783">MSGLEIVAAVSAVVSAFHGGSELLKLVKQKRRARKALNQAQQDWQEEQLQASLVAGEQQIDLRYKQDQRELGDYVRIGDDTARERLYHIGFMLQAQIINSLQQAATNGVLPLNLHILHEASITKRTETLTTLDELKQRIYIARPIVRQLWPLGEDHTGATMRTAQAHDYGKIHQLSDNYPAAALLSQMDPGGTGHTLADYCTNKAARDTSSSSRLAYTPAQAADPDFTLALDGLRPSDRASILRDIQHMISSYQGLSVENEQRSPGGHLHSGGHPARRDTLTMLNDRELYDEAMKEKDRTLPQRPYERGTSSLRSNSDSQTTAYAPLNAASPSSALGSTAVFRPRHASITPSIASSDSNNSAPIGILPGHRMRNSIRSDTIQGGPAGGERMMNGRPNKDNDYWGFCKGAWAVREDPKKGITVRTQPMGYYNTKQTWGCKSCTFTGDVFTAPHPTKKGKTVEIVDPRVKISMSGIRYRWIFLAKSHVKKKASDPSSNDDNFGCVLCLAQDKVTGVYGGVETLMNHIALTHVADMSEQTRKKVNCILGRVAKCDEEFDINIPIFKEAELPG</sequence>
<reference evidence="3 4" key="1">
    <citation type="submission" date="2024-09" db="EMBL/GenBank/DDBJ databases">
        <title>T2T genomes of carrot and Alternaria dauci and their utility for understanding host-pathogen interaction during carrot leaf blight disease.</title>
        <authorList>
            <person name="Liu W."/>
            <person name="Xu S."/>
            <person name="Ou C."/>
            <person name="Liu X."/>
            <person name="Zhuang F."/>
            <person name="Deng X.W."/>
        </authorList>
    </citation>
    <scope>NUCLEOTIDE SEQUENCE [LARGE SCALE GENOMIC DNA]</scope>
    <source>
        <strain evidence="3 4">A2016</strain>
    </source>
</reference>
<keyword evidence="4" id="KW-1185">Reference proteome</keyword>
<evidence type="ECO:0000313" key="3">
    <source>
        <dbReference type="EMBL" id="KAL1800608.1"/>
    </source>
</evidence>
<feature type="region of interest" description="Disordered" evidence="2">
    <location>
        <begin position="259"/>
        <end position="281"/>
    </location>
</feature>
<keyword evidence="1" id="KW-0175">Coiled coil</keyword>
<comment type="caution">
    <text evidence="3">The sequence shown here is derived from an EMBL/GenBank/DDBJ whole genome shotgun (WGS) entry which is preliminary data.</text>
</comment>
<evidence type="ECO:0000256" key="2">
    <source>
        <dbReference type="SAM" id="MobiDB-lite"/>
    </source>
</evidence>
<evidence type="ECO:0000313" key="4">
    <source>
        <dbReference type="Proteomes" id="UP001578633"/>
    </source>
</evidence>
<feature type="region of interest" description="Disordered" evidence="2">
    <location>
        <begin position="376"/>
        <end position="395"/>
    </location>
</feature>
<evidence type="ECO:0000256" key="1">
    <source>
        <dbReference type="SAM" id="Coils"/>
    </source>
</evidence>
<accession>A0ABR3UWZ7</accession>
<dbReference type="EMBL" id="JBHGVX010000001">
    <property type="protein sequence ID" value="KAL1800608.1"/>
    <property type="molecule type" value="Genomic_DNA"/>
</dbReference>
<dbReference type="RefSeq" id="XP_069311192.1">
    <property type="nucleotide sequence ID" value="XM_069448302.1"/>
</dbReference>
<feature type="compositionally biased region" description="Low complexity" evidence="2">
    <location>
        <begin position="264"/>
        <end position="274"/>
    </location>
</feature>
<feature type="coiled-coil region" evidence="1">
    <location>
        <begin position="23"/>
        <end position="50"/>
    </location>
</feature>
<dbReference type="Proteomes" id="UP001578633">
    <property type="component" value="Chromosome 1"/>
</dbReference>
<dbReference type="GeneID" id="96081272"/>
<name>A0ABR3UWZ7_9PLEO</name>
<organism evidence="3 4">
    <name type="scientific">Alternaria dauci</name>
    <dbReference type="NCBI Taxonomy" id="48095"/>
    <lineage>
        <taxon>Eukaryota</taxon>
        <taxon>Fungi</taxon>
        <taxon>Dikarya</taxon>
        <taxon>Ascomycota</taxon>
        <taxon>Pezizomycotina</taxon>
        <taxon>Dothideomycetes</taxon>
        <taxon>Pleosporomycetidae</taxon>
        <taxon>Pleosporales</taxon>
        <taxon>Pleosporineae</taxon>
        <taxon>Pleosporaceae</taxon>
        <taxon>Alternaria</taxon>
        <taxon>Alternaria sect. Porri</taxon>
    </lineage>
</organism>
<gene>
    <name evidence="3" type="ORF">ACET3X_000950</name>
</gene>
<proteinExistence type="predicted"/>
<protein>
    <submittedName>
        <fullName evidence="3">Uncharacterized protein</fullName>
    </submittedName>
</protein>
<feature type="compositionally biased region" description="Basic and acidic residues" evidence="2">
    <location>
        <begin position="294"/>
        <end position="307"/>
    </location>
</feature>